<comment type="caution">
    <text evidence="1">The sequence shown here is derived from an EMBL/GenBank/DDBJ whole genome shotgun (WGS) entry which is preliminary data.</text>
</comment>
<keyword evidence="2" id="KW-1185">Reference proteome</keyword>
<evidence type="ECO:0000313" key="1">
    <source>
        <dbReference type="EMBL" id="KAH7916635.1"/>
    </source>
</evidence>
<proteinExistence type="predicted"/>
<sequence length="163" mass="17988">MSIVNGSPVDRRHSALVLKIPTIQASDLPKRVGIFGGQYYLKVKLGDEVHTTTVRSGAKQGDQPAIRWDEKSWFELNDGLESLMASALEVSIFARRPIIGDVEIRRTSSNNINLILSENTEPIKLDLFQPNRDIKVGELEISFACFSPTSISPVPARRATAAL</sequence>
<reference evidence="1" key="1">
    <citation type="journal article" date="2021" name="New Phytol.">
        <title>Evolutionary innovations through gain and loss of genes in the ectomycorrhizal Boletales.</title>
        <authorList>
            <person name="Wu G."/>
            <person name="Miyauchi S."/>
            <person name="Morin E."/>
            <person name="Kuo A."/>
            <person name="Drula E."/>
            <person name="Varga T."/>
            <person name="Kohler A."/>
            <person name="Feng B."/>
            <person name="Cao Y."/>
            <person name="Lipzen A."/>
            <person name="Daum C."/>
            <person name="Hundley H."/>
            <person name="Pangilinan J."/>
            <person name="Johnson J."/>
            <person name="Barry K."/>
            <person name="LaButti K."/>
            <person name="Ng V."/>
            <person name="Ahrendt S."/>
            <person name="Min B."/>
            <person name="Choi I.G."/>
            <person name="Park H."/>
            <person name="Plett J.M."/>
            <person name="Magnuson J."/>
            <person name="Spatafora J.W."/>
            <person name="Nagy L.G."/>
            <person name="Henrissat B."/>
            <person name="Grigoriev I.V."/>
            <person name="Yang Z.L."/>
            <person name="Xu J."/>
            <person name="Martin F.M."/>
        </authorList>
    </citation>
    <scope>NUCLEOTIDE SEQUENCE</scope>
    <source>
        <strain evidence="1">ATCC 28755</strain>
    </source>
</reference>
<gene>
    <name evidence="1" type="ORF">BJ138DRAFT_1175757</name>
</gene>
<organism evidence="1 2">
    <name type="scientific">Hygrophoropsis aurantiaca</name>
    <dbReference type="NCBI Taxonomy" id="72124"/>
    <lineage>
        <taxon>Eukaryota</taxon>
        <taxon>Fungi</taxon>
        <taxon>Dikarya</taxon>
        <taxon>Basidiomycota</taxon>
        <taxon>Agaricomycotina</taxon>
        <taxon>Agaricomycetes</taxon>
        <taxon>Agaricomycetidae</taxon>
        <taxon>Boletales</taxon>
        <taxon>Coniophorineae</taxon>
        <taxon>Hygrophoropsidaceae</taxon>
        <taxon>Hygrophoropsis</taxon>
    </lineage>
</organism>
<protein>
    <submittedName>
        <fullName evidence="1">Uncharacterized protein</fullName>
    </submittedName>
</protein>
<name>A0ACB8ASZ6_9AGAM</name>
<dbReference type="Proteomes" id="UP000790377">
    <property type="component" value="Unassembled WGS sequence"/>
</dbReference>
<accession>A0ACB8ASZ6</accession>
<evidence type="ECO:0000313" key="2">
    <source>
        <dbReference type="Proteomes" id="UP000790377"/>
    </source>
</evidence>
<dbReference type="EMBL" id="MU267590">
    <property type="protein sequence ID" value="KAH7916635.1"/>
    <property type="molecule type" value="Genomic_DNA"/>
</dbReference>